<keyword evidence="8 15" id="KW-0408">Iron</keyword>
<feature type="binding site" evidence="15">
    <location>
        <position position="87"/>
    </location>
    <ligand>
        <name>Ca(2+)</name>
        <dbReference type="ChEBI" id="CHEBI:29108"/>
        <label>1</label>
    </ligand>
</feature>
<keyword evidence="18" id="KW-0964">Secreted</keyword>
<dbReference type="AlphaFoldDB" id="A0A6I9S6F9"/>
<keyword evidence="4 18" id="KW-0349">Heme</keyword>
<proteinExistence type="inferred from homology"/>
<feature type="disulfide bond" evidence="17">
    <location>
        <begin position="34"/>
        <end position="114"/>
    </location>
</feature>
<comment type="cofactor">
    <cofactor evidence="15 18">
        <name>Ca(2+)</name>
        <dbReference type="ChEBI" id="CHEBI:29108"/>
    </cofactor>
    <text evidence="15 18">Binds 2 calcium ions per subunit.</text>
</comment>
<evidence type="ECO:0000313" key="21">
    <source>
        <dbReference type="RefSeq" id="XP_010937975.1"/>
    </source>
</evidence>
<feature type="disulfide bond" evidence="17">
    <location>
        <begin position="200"/>
        <end position="226"/>
    </location>
</feature>
<feature type="binding site" evidence="15">
    <location>
        <position position="69"/>
    </location>
    <ligand>
        <name>Ca(2+)</name>
        <dbReference type="ChEBI" id="CHEBI:29108"/>
        <label>1</label>
    </ligand>
</feature>
<keyword evidence="10" id="KW-0325">Glycoprotein</keyword>
<dbReference type="InterPro" id="IPR000823">
    <property type="entry name" value="Peroxidase_pln"/>
</dbReference>
<keyword evidence="7 18" id="KW-0560">Oxidoreductase</keyword>
<feature type="binding site" evidence="15">
    <location>
        <position position="75"/>
    </location>
    <ligand>
        <name>Ca(2+)</name>
        <dbReference type="ChEBI" id="CHEBI:29108"/>
        <label>1</label>
    </ligand>
</feature>
<dbReference type="PRINTS" id="PR00461">
    <property type="entry name" value="PLPEROXIDASE"/>
</dbReference>
<evidence type="ECO:0000256" key="2">
    <source>
        <dbReference type="ARBA" id="ARBA00006873"/>
    </source>
</evidence>
<dbReference type="PROSITE" id="PS00436">
    <property type="entry name" value="PEROXIDASE_2"/>
    <property type="match status" value="1"/>
</dbReference>
<evidence type="ECO:0000256" key="15">
    <source>
        <dbReference type="PIRSR" id="PIRSR600823-3"/>
    </source>
</evidence>
<keyword evidence="12 18" id="KW-0376">Hydrogen peroxide</keyword>
<gene>
    <name evidence="21" type="primary">LOC105057181</name>
</gene>
<feature type="disulfide bond" evidence="17">
    <location>
        <begin position="121"/>
        <end position="316"/>
    </location>
</feature>
<dbReference type="KEGG" id="egu:105057181"/>
<dbReference type="InterPro" id="IPR010255">
    <property type="entry name" value="Haem_peroxidase_sf"/>
</dbReference>
<evidence type="ECO:0000256" key="1">
    <source>
        <dbReference type="ARBA" id="ARBA00000189"/>
    </source>
</evidence>
<evidence type="ECO:0000313" key="20">
    <source>
        <dbReference type="Proteomes" id="UP000504607"/>
    </source>
</evidence>
<dbReference type="PROSITE" id="PS50873">
    <property type="entry name" value="PEROXIDASE_4"/>
    <property type="match status" value="1"/>
</dbReference>
<keyword evidence="6 15" id="KW-0106">Calcium</keyword>
<dbReference type="PROSITE" id="PS00435">
    <property type="entry name" value="PEROXIDASE_1"/>
    <property type="match status" value="1"/>
</dbReference>
<protein>
    <recommendedName>
        <fullName evidence="18">Peroxidase</fullName>
        <ecNumber evidence="18">1.11.1.7</ecNumber>
    </recommendedName>
</protein>
<dbReference type="FunFam" id="1.10.420.10:FF:000001">
    <property type="entry name" value="Peroxidase"/>
    <property type="match status" value="1"/>
</dbReference>
<dbReference type="InterPro" id="IPR019793">
    <property type="entry name" value="Peroxidases_heam-ligand_BS"/>
</dbReference>
<accession>A0A6I9S6F9</accession>
<name>A0A6I9S6F9_ELAGV</name>
<evidence type="ECO:0000256" key="14">
    <source>
        <dbReference type="PIRSR" id="PIRSR600823-2"/>
    </source>
</evidence>
<dbReference type="PANTHER" id="PTHR31388:SF123">
    <property type="entry name" value="PEROXIDASE RIP1"/>
    <property type="match status" value="1"/>
</dbReference>
<feature type="binding site" evidence="15">
    <location>
        <position position="71"/>
    </location>
    <ligand>
        <name>Ca(2+)</name>
        <dbReference type="ChEBI" id="CHEBI:29108"/>
        <label>1</label>
    </ligand>
</feature>
<dbReference type="GO" id="GO:0140825">
    <property type="term" value="F:lactoperoxidase activity"/>
    <property type="evidence" value="ECO:0007669"/>
    <property type="project" value="UniProtKB-EC"/>
</dbReference>
<dbReference type="RefSeq" id="XP_010937975.1">
    <property type="nucleotide sequence ID" value="XM_010939673.3"/>
</dbReference>
<dbReference type="FunFam" id="1.10.520.10:FF:000009">
    <property type="entry name" value="Peroxidase"/>
    <property type="match status" value="1"/>
</dbReference>
<comment type="cofactor">
    <cofactor evidence="15 18">
        <name>heme b</name>
        <dbReference type="ChEBI" id="CHEBI:60344"/>
    </cofactor>
    <text evidence="15 18">Binds 1 heme b (iron(II)-protoporphyrin IX) group per subunit.</text>
</comment>
<feature type="site" description="Transition state stabilizer" evidence="16">
    <location>
        <position position="61"/>
    </location>
</feature>
<dbReference type="PRINTS" id="PR00458">
    <property type="entry name" value="PEROXIDASE"/>
</dbReference>
<dbReference type="InterPro" id="IPR033905">
    <property type="entry name" value="Secretory_peroxidase"/>
</dbReference>
<dbReference type="FunCoup" id="A0A6I9S6F9">
    <property type="interactions" value="109"/>
</dbReference>
<feature type="signal peptide" evidence="18">
    <location>
        <begin position="1"/>
        <end position="23"/>
    </location>
</feature>
<dbReference type="GO" id="GO:0046872">
    <property type="term" value="F:metal ion binding"/>
    <property type="evidence" value="ECO:0007669"/>
    <property type="project" value="UniProtKB-UniRule"/>
</dbReference>
<dbReference type="EC" id="1.11.1.7" evidence="18"/>
<evidence type="ECO:0000256" key="5">
    <source>
        <dbReference type="ARBA" id="ARBA00022723"/>
    </source>
</evidence>
<keyword evidence="20" id="KW-1185">Reference proteome</keyword>
<feature type="binding site" evidence="14">
    <location>
        <position position="163"/>
    </location>
    <ligand>
        <name>substrate</name>
    </ligand>
</feature>
<evidence type="ECO:0000259" key="19">
    <source>
        <dbReference type="PROSITE" id="PS50873"/>
    </source>
</evidence>
<feature type="active site" description="Proton acceptor" evidence="13">
    <location>
        <position position="65"/>
    </location>
</feature>
<evidence type="ECO:0000256" key="7">
    <source>
        <dbReference type="ARBA" id="ARBA00023002"/>
    </source>
</evidence>
<comment type="function">
    <text evidence="18">Removal of H(2)O(2), oxidation of toxic reductants, biosynthesis and degradation of lignin, suberization, auxin catabolism, response to environmental stresses such as wounding, pathogen attack and oxidative stress.</text>
</comment>
<dbReference type="SUPFAM" id="SSF48113">
    <property type="entry name" value="Heme-dependent peroxidases"/>
    <property type="match status" value="1"/>
</dbReference>
<dbReference type="InterPro" id="IPR002016">
    <property type="entry name" value="Haem_peroxidase"/>
</dbReference>
<evidence type="ECO:0000256" key="17">
    <source>
        <dbReference type="PIRSR" id="PIRSR600823-5"/>
    </source>
</evidence>
<feature type="chain" id="PRO_5027139583" description="Peroxidase" evidence="18">
    <location>
        <begin position="24"/>
        <end position="322"/>
    </location>
</feature>
<evidence type="ECO:0000256" key="9">
    <source>
        <dbReference type="ARBA" id="ARBA00023157"/>
    </source>
</evidence>
<comment type="similarity">
    <text evidence="2">Belongs to the peroxidase family. Ascorbate peroxidase subfamily.</text>
</comment>
<feature type="binding site" evidence="15">
    <location>
        <position position="246"/>
    </location>
    <ligand>
        <name>Ca(2+)</name>
        <dbReference type="ChEBI" id="CHEBI:29108"/>
        <label>2</label>
    </ligand>
</feature>
<organism evidence="20 21">
    <name type="scientific">Elaeis guineensis var. tenera</name>
    <name type="common">Oil palm</name>
    <dbReference type="NCBI Taxonomy" id="51953"/>
    <lineage>
        <taxon>Eukaryota</taxon>
        <taxon>Viridiplantae</taxon>
        <taxon>Streptophyta</taxon>
        <taxon>Embryophyta</taxon>
        <taxon>Tracheophyta</taxon>
        <taxon>Spermatophyta</taxon>
        <taxon>Magnoliopsida</taxon>
        <taxon>Liliopsida</taxon>
        <taxon>Arecaceae</taxon>
        <taxon>Arecoideae</taxon>
        <taxon>Cocoseae</taxon>
        <taxon>Elaeidinae</taxon>
        <taxon>Elaeis</taxon>
    </lineage>
</organism>
<evidence type="ECO:0000256" key="10">
    <source>
        <dbReference type="ARBA" id="ARBA00023180"/>
    </source>
</evidence>
<dbReference type="CDD" id="cd00693">
    <property type="entry name" value="secretory_peroxidase"/>
    <property type="match status" value="1"/>
</dbReference>
<reference evidence="21" key="1">
    <citation type="submission" date="2025-08" db="UniProtKB">
        <authorList>
            <consortium name="RefSeq"/>
        </authorList>
    </citation>
    <scope>IDENTIFICATION</scope>
</reference>
<feature type="binding site" evidence="15">
    <location>
        <position position="66"/>
    </location>
    <ligand>
        <name>Ca(2+)</name>
        <dbReference type="ChEBI" id="CHEBI:29108"/>
        <label>1</label>
    </ligand>
</feature>
<dbReference type="GO" id="GO:0042744">
    <property type="term" value="P:hydrogen peroxide catabolic process"/>
    <property type="evidence" value="ECO:0007669"/>
    <property type="project" value="UniProtKB-KW"/>
</dbReference>
<feature type="disulfide bond" evidence="17">
    <location>
        <begin position="67"/>
        <end position="72"/>
    </location>
</feature>
<dbReference type="GO" id="GO:0006979">
    <property type="term" value="P:response to oxidative stress"/>
    <property type="evidence" value="ECO:0007669"/>
    <property type="project" value="UniProtKB-UniRule"/>
</dbReference>
<feature type="domain" description="Plant heme peroxidase family profile" evidence="19">
    <location>
        <begin position="24"/>
        <end position="320"/>
    </location>
</feature>
<evidence type="ECO:0000256" key="13">
    <source>
        <dbReference type="PIRSR" id="PIRSR600823-1"/>
    </source>
</evidence>
<evidence type="ECO:0000256" key="18">
    <source>
        <dbReference type="RuleBase" id="RU362060"/>
    </source>
</evidence>
<dbReference type="PANTHER" id="PTHR31388">
    <property type="entry name" value="PEROXIDASE 72-RELATED"/>
    <property type="match status" value="1"/>
</dbReference>
<evidence type="ECO:0000256" key="3">
    <source>
        <dbReference type="ARBA" id="ARBA00022559"/>
    </source>
</evidence>
<dbReference type="Proteomes" id="UP000504607">
    <property type="component" value="Chromosome 14"/>
</dbReference>
<feature type="binding site" evidence="15">
    <location>
        <position position="194"/>
    </location>
    <ligand>
        <name>Ca(2+)</name>
        <dbReference type="ChEBI" id="CHEBI:29108"/>
        <label>2</label>
    </ligand>
</feature>
<comment type="catalytic activity">
    <reaction evidence="1 18">
        <text>2 a phenolic donor + H2O2 = 2 a phenolic radical donor + 2 H2O</text>
        <dbReference type="Rhea" id="RHEA:56136"/>
        <dbReference type="ChEBI" id="CHEBI:15377"/>
        <dbReference type="ChEBI" id="CHEBI:16240"/>
        <dbReference type="ChEBI" id="CHEBI:139520"/>
        <dbReference type="ChEBI" id="CHEBI:139521"/>
        <dbReference type="EC" id="1.11.1.7"/>
    </reaction>
</comment>
<evidence type="ECO:0000256" key="8">
    <source>
        <dbReference type="ARBA" id="ARBA00023004"/>
    </source>
</evidence>
<evidence type="ECO:0000256" key="16">
    <source>
        <dbReference type="PIRSR" id="PIRSR600823-4"/>
    </source>
</evidence>
<dbReference type="Gene3D" id="1.10.420.10">
    <property type="entry name" value="Peroxidase, domain 2"/>
    <property type="match status" value="1"/>
</dbReference>
<keyword evidence="11" id="KW-0873">Pyrrolidone carboxylic acid</keyword>
<dbReference type="OrthoDB" id="2113341at2759"/>
<keyword evidence="5 15" id="KW-0479">Metal-binding</keyword>
<keyword evidence="18" id="KW-0732">Signal</keyword>
<dbReference type="Pfam" id="PF00141">
    <property type="entry name" value="peroxidase"/>
    <property type="match status" value="1"/>
</dbReference>
<evidence type="ECO:0000256" key="6">
    <source>
        <dbReference type="ARBA" id="ARBA00022837"/>
    </source>
</evidence>
<dbReference type="GO" id="GO:0005576">
    <property type="term" value="C:extracellular region"/>
    <property type="evidence" value="ECO:0007669"/>
    <property type="project" value="UniProtKB-SubCell"/>
</dbReference>
<evidence type="ECO:0000256" key="12">
    <source>
        <dbReference type="ARBA" id="ARBA00023324"/>
    </source>
</evidence>
<feature type="binding site" description="axial binding residue" evidence="15">
    <location>
        <position position="193"/>
    </location>
    <ligand>
        <name>heme b</name>
        <dbReference type="ChEBI" id="CHEBI:60344"/>
    </ligand>
    <ligandPart>
        <name>Fe</name>
        <dbReference type="ChEBI" id="CHEBI:18248"/>
    </ligandPart>
</feature>
<feature type="binding site" evidence="15">
    <location>
        <position position="239"/>
    </location>
    <ligand>
        <name>Ca(2+)</name>
        <dbReference type="ChEBI" id="CHEBI:29108"/>
        <label>2</label>
    </ligand>
</feature>
<dbReference type="InParanoid" id="A0A6I9S6F9"/>
<comment type="subcellular location">
    <subcellularLocation>
        <location evidence="18">Secreted</location>
    </subcellularLocation>
</comment>
<dbReference type="GeneID" id="105057181"/>
<sequence>MAAAQLFFTYFAMILAIMLPAFGELSPDFYEEVCPLALPTIKLIVQQAIAFESRMGASLIRLHFHDCFVNGCDGSILLDDTPSLTGEKTAVPNNDSLRGFDVVDRIKSAVNLACLGNVVSCADILAVAARDSVVALGGSSYDVLLGRRDATTASRDAANANIPAPFLDLPDLIANFKSHGLGLEDLVVLSGAHTLGFSRCVVYRNRIYNETSTIDGDFAASLRAVCPPSGDDDSLSPLDESPASFDTAYYQDLVERKGLLHSDQQLFKGDGSLADELVQKYSENLDAFWAAFGVAMIKLGNMSPLTGSDGEIRENCRAVNSD</sequence>
<feature type="binding site" evidence="15">
    <location>
        <position position="73"/>
    </location>
    <ligand>
        <name>Ca(2+)</name>
        <dbReference type="ChEBI" id="CHEBI:29108"/>
        <label>1</label>
    </ligand>
</feature>
<dbReference type="Gene3D" id="1.10.520.10">
    <property type="match status" value="1"/>
</dbReference>
<keyword evidence="3 18" id="KW-0575">Peroxidase</keyword>
<evidence type="ECO:0000256" key="11">
    <source>
        <dbReference type="ARBA" id="ARBA00023283"/>
    </source>
</evidence>
<keyword evidence="9 17" id="KW-1015">Disulfide bond</keyword>
<dbReference type="InterPro" id="IPR019794">
    <property type="entry name" value="Peroxidases_AS"/>
</dbReference>
<comment type="similarity">
    <text evidence="18">Belongs to the peroxidase family. Classical plant (class III) peroxidase subfamily.</text>
</comment>
<evidence type="ECO:0000256" key="4">
    <source>
        <dbReference type="ARBA" id="ARBA00022617"/>
    </source>
</evidence>
<dbReference type="GO" id="GO:0020037">
    <property type="term" value="F:heme binding"/>
    <property type="evidence" value="ECO:0007669"/>
    <property type="project" value="UniProtKB-UniRule"/>
</dbReference>